<gene>
    <name evidence="8" type="primary">rnfC</name>
    <name evidence="10" type="ORF">SYN_01664</name>
</gene>
<evidence type="ECO:0000256" key="1">
    <source>
        <dbReference type="ARBA" id="ARBA00022448"/>
    </source>
</evidence>
<reference evidence="10 11" key="1">
    <citation type="journal article" date="2007" name="Proc. Natl. Acad. Sci. U.S.A.">
        <title>The genome of Syntrophus aciditrophicus: life at the thermodynamic limit of microbial growth.</title>
        <authorList>
            <person name="McInerney M.J."/>
            <person name="Rohlin L."/>
            <person name="Mouttaki H."/>
            <person name="Kim U."/>
            <person name="Krupp R.S."/>
            <person name="Rios-Hernandez L."/>
            <person name="Sieber J."/>
            <person name="Struchtemeyer C.G."/>
            <person name="Bhattacharyya A."/>
            <person name="Campbell J.W."/>
            <person name="Gunsalus R.P."/>
        </authorList>
    </citation>
    <scope>NUCLEOTIDE SEQUENCE [LARGE SCALE GENOMIC DNA]</scope>
    <source>
        <strain evidence="10 11">SB</strain>
    </source>
</reference>
<protein>
    <recommendedName>
        <fullName evidence="8">Ion-translocating oxidoreductase complex subunit C</fullName>
        <ecNumber evidence="8">7.-.-.-</ecNumber>
    </recommendedName>
    <alternativeName>
        <fullName evidence="8">Rnf electron transport complex subunit C</fullName>
    </alternativeName>
</protein>
<dbReference type="Pfam" id="PF13375">
    <property type="entry name" value="RnfC_N"/>
    <property type="match status" value="1"/>
</dbReference>
<feature type="binding site" evidence="8">
    <location>
        <position position="420"/>
    </location>
    <ligand>
        <name>[4Fe-4S] cluster</name>
        <dbReference type="ChEBI" id="CHEBI:49883"/>
        <label>1</label>
    </ligand>
</feature>
<dbReference type="Pfam" id="PF13187">
    <property type="entry name" value="Fer4_9"/>
    <property type="match status" value="1"/>
</dbReference>
<dbReference type="InterPro" id="IPR026902">
    <property type="entry name" value="RnfC_N"/>
</dbReference>
<dbReference type="NCBIfam" id="NF003454">
    <property type="entry name" value="PRK05035.1"/>
    <property type="match status" value="1"/>
</dbReference>
<dbReference type="GO" id="GO:0046872">
    <property type="term" value="F:metal ion binding"/>
    <property type="evidence" value="ECO:0007669"/>
    <property type="project" value="UniProtKB-KW"/>
</dbReference>
<accession>Q2LXT2</accession>
<dbReference type="SUPFAM" id="SSF142019">
    <property type="entry name" value="Nqo1 FMN-binding domain-like"/>
    <property type="match status" value="1"/>
</dbReference>
<evidence type="ECO:0000256" key="3">
    <source>
        <dbReference type="ARBA" id="ARBA00022723"/>
    </source>
</evidence>
<keyword evidence="3 8" id="KW-0479">Metal-binding</keyword>
<dbReference type="GO" id="GO:0051539">
    <property type="term" value="F:4 iron, 4 sulfur cluster binding"/>
    <property type="evidence" value="ECO:0007669"/>
    <property type="project" value="UniProtKB-KW"/>
</dbReference>
<dbReference type="InterPro" id="IPR010208">
    <property type="entry name" value="Ion_transpt_RnfC/RsxC"/>
</dbReference>
<dbReference type="InterPro" id="IPR017896">
    <property type="entry name" value="4Fe4S_Fe-S-bd"/>
</dbReference>
<dbReference type="PROSITE" id="PS00198">
    <property type="entry name" value="4FE4S_FER_1"/>
    <property type="match status" value="2"/>
</dbReference>
<dbReference type="SUPFAM" id="SSF46548">
    <property type="entry name" value="alpha-helical ferredoxin"/>
    <property type="match status" value="1"/>
</dbReference>
<evidence type="ECO:0000313" key="11">
    <source>
        <dbReference type="Proteomes" id="UP000001933"/>
    </source>
</evidence>
<dbReference type="Pfam" id="PF01512">
    <property type="entry name" value="Complex1_51K"/>
    <property type="match status" value="1"/>
</dbReference>
<dbReference type="KEGG" id="sat:SYN_01664"/>
<keyword evidence="6 8" id="KW-0408">Iron</keyword>
<dbReference type="GO" id="GO:0009055">
    <property type="term" value="F:electron transfer activity"/>
    <property type="evidence" value="ECO:0007669"/>
    <property type="project" value="InterPro"/>
</dbReference>
<evidence type="ECO:0000256" key="2">
    <source>
        <dbReference type="ARBA" id="ARBA00022485"/>
    </source>
</evidence>
<feature type="binding site" evidence="8">
    <location>
        <position position="374"/>
    </location>
    <ligand>
        <name>[4Fe-4S] cluster</name>
        <dbReference type="ChEBI" id="CHEBI:49883"/>
        <label>1</label>
    </ligand>
</feature>
<proteinExistence type="inferred from homology"/>
<dbReference type="Proteomes" id="UP000001933">
    <property type="component" value="Chromosome"/>
</dbReference>
<dbReference type="PANTHER" id="PTHR43034">
    <property type="entry name" value="ION-TRANSLOCATING OXIDOREDUCTASE COMPLEX SUBUNIT C"/>
    <property type="match status" value="1"/>
</dbReference>
<name>Q2LXT2_SYNAS</name>
<comment type="subcellular location">
    <subcellularLocation>
        <location evidence="8">Cell inner membrane</location>
        <topology evidence="8">Peripheral membrane protein</topology>
    </subcellularLocation>
</comment>
<evidence type="ECO:0000256" key="7">
    <source>
        <dbReference type="ARBA" id="ARBA00023014"/>
    </source>
</evidence>
<dbReference type="HAMAP" id="MF_00461">
    <property type="entry name" value="RsxC_RnfC"/>
    <property type="match status" value="1"/>
</dbReference>
<feature type="binding site" evidence="8">
    <location>
        <position position="413"/>
    </location>
    <ligand>
        <name>[4Fe-4S] cluster</name>
        <dbReference type="ChEBI" id="CHEBI:49883"/>
        <label>2</label>
    </ligand>
</feature>
<dbReference type="STRING" id="56780.SYN_01664"/>
<sequence>MTASLLTFAKGGVHPPESKEITEHLAIEKMPLPAQVEIPLLQHFGAPCQPLVNKKDRVEEGDLIGQVQGLGANVHASITGTVTNVGTSIGPTSLNIPSVTIDRDTEAPDKIYTPSDWRGLSPQELLQKIKDGGIVGIGGAGFPAHVKLSPPPDAKVDTLVLNGAECEPYLTCDHRVMLEKPEEVVEGAKILLHVLGIKDCYIGVESNKNDAIDALRKTIEQQKLDGVKIQVSPLKVKYPQGSEKQLIESTTGRKVPGGGLPFDVGVIVQNVGTAKAVFDAVVLNKPLYEKVITISGRGISRPANLQVRIGTRIRDIVEYLGGTKADLAKIVMGGPMMGFAVSSLDIPVTKTCSGILFLTRDEIDEQPYGPCIRCGWCVEACPMGLSPNEIGLYVEAGRAADTAPFGVFDCFECGSCAFVCPAKRPLVQFIRLAKQKARK</sequence>
<feature type="binding site" evidence="8">
    <location>
        <position position="377"/>
    </location>
    <ligand>
        <name>[4Fe-4S] cluster</name>
        <dbReference type="ChEBI" id="CHEBI:49883"/>
        <label>1</label>
    </ligand>
</feature>
<keyword evidence="8" id="KW-0997">Cell inner membrane</keyword>
<dbReference type="OrthoDB" id="9767754at2"/>
<dbReference type="HOGENOM" id="CLU_010808_6_0_7"/>
<dbReference type="InterPro" id="IPR019554">
    <property type="entry name" value="Soluble_ligand-bd"/>
</dbReference>
<dbReference type="InterPro" id="IPR011538">
    <property type="entry name" value="Nuo51_FMN-bd"/>
</dbReference>
<evidence type="ECO:0000313" key="10">
    <source>
        <dbReference type="EMBL" id="ABC78896.1"/>
    </source>
</evidence>
<dbReference type="GO" id="GO:0022900">
    <property type="term" value="P:electron transport chain"/>
    <property type="evidence" value="ECO:0007669"/>
    <property type="project" value="UniProtKB-UniRule"/>
</dbReference>
<feature type="binding site" evidence="8">
    <location>
        <position position="410"/>
    </location>
    <ligand>
        <name>[4Fe-4S] cluster</name>
        <dbReference type="ChEBI" id="CHEBI:49883"/>
        <label>2</label>
    </ligand>
</feature>
<keyword evidence="4 8" id="KW-0677">Repeat</keyword>
<comment type="similarity">
    <text evidence="8">Belongs to the 4Fe4S bacterial-type ferredoxin family. RnfC subfamily.</text>
</comment>
<comment type="function">
    <text evidence="8">Part of a membrane-bound complex that couples electron transfer with translocation of ions across the membrane.</text>
</comment>
<dbReference type="Pfam" id="PF10531">
    <property type="entry name" value="SLBB"/>
    <property type="match status" value="1"/>
</dbReference>
<feature type="binding site" evidence="8">
    <location>
        <position position="371"/>
    </location>
    <ligand>
        <name>[4Fe-4S] cluster</name>
        <dbReference type="ChEBI" id="CHEBI:49883"/>
        <label>1</label>
    </ligand>
</feature>
<organism evidence="10 11">
    <name type="scientific">Syntrophus aciditrophicus (strain SB)</name>
    <dbReference type="NCBI Taxonomy" id="56780"/>
    <lineage>
        <taxon>Bacteria</taxon>
        <taxon>Pseudomonadati</taxon>
        <taxon>Thermodesulfobacteriota</taxon>
        <taxon>Syntrophia</taxon>
        <taxon>Syntrophales</taxon>
        <taxon>Syntrophaceae</taxon>
        <taxon>Syntrophus</taxon>
    </lineage>
</organism>
<evidence type="ECO:0000256" key="8">
    <source>
        <dbReference type="HAMAP-Rule" id="MF_00461"/>
    </source>
</evidence>
<evidence type="ECO:0000259" key="9">
    <source>
        <dbReference type="PROSITE" id="PS51379"/>
    </source>
</evidence>
<dbReference type="RefSeq" id="WP_011418912.1">
    <property type="nucleotide sequence ID" value="NC_007759.1"/>
</dbReference>
<evidence type="ECO:0000256" key="5">
    <source>
        <dbReference type="ARBA" id="ARBA00022982"/>
    </source>
</evidence>
<dbReference type="Gene3D" id="3.30.70.20">
    <property type="match status" value="1"/>
</dbReference>
<dbReference type="EC" id="7.-.-.-" evidence="8"/>
<dbReference type="EMBL" id="CP000252">
    <property type="protein sequence ID" value="ABC78896.1"/>
    <property type="molecule type" value="Genomic_DNA"/>
</dbReference>
<dbReference type="eggNOG" id="COG4656">
    <property type="taxonomic scope" value="Bacteria"/>
</dbReference>
<evidence type="ECO:0000256" key="4">
    <source>
        <dbReference type="ARBA" id="ARBA00022737"/>
    </source>
</evidence>
<dbReference type="InParanoid" id="Q2LXT2"/>
<dbReference type="Gene3D" id="3.10.20.600">
    <property type="match status" value="1"/>
</dbReference>
<feature type="domain" description="4Fe-4S ferredoxin-type" evidence="9">
    <location>
        <begin position="359"/>
        <end position="391"/>
    </location>
</feature>
<dbReference type="GO" id="GO:0005886">
    <property type="term" value="C:plasma membrane"/>
    <property type="evidence" value="ECO:0007669"/>
    <property type="project" value="UniProtKB-SubCell"/>
</dbReference>
<comment type="cofactor">
    <cofactor evidence="8">
        <name>[4Fe-4S] cluster</name>
        <dbReference type="ChEBI" id="CHEBI:49883"/>
    </cofactor>
    <text evidence="8">Binds 2 [4Fe-4S] clusters per subunit.</text>
</comment>
<keyword evidence="11" id="KW-1185">Reference proteome</keyword>
<feature type="binding site" evidence="8">
    <location>
        <position position="381"/>
    </location>
    <ligand>
        <name>[4Fe-4S] cluster</name>
        <dbReference type="ChEBI" id="CHEBI:49883"/>
        <label>2</label>
    </ligand>
</feature>
<evidence type="ECO:0000256" key="6">
    <source>
        <dbReference type="ARBA" id="ARBA00023004"/>
    </source>
</evidence>
<keyword evidence="1 8" id="KW-0813">Transport</keyword>
<keyword evidence="8" id="KW-1278">Translocase</keyword>
<dbReference type="Gene3D" id="3.40.50.11540">
    <property type="entry name" value="NADH-ubiquinone oxidoreductase 51kDa subunit"/>
    <property type="match status" value="1"/>
</dbReference>
<dbReference type="InterPro" id="IPR037225">
    <property type="entry name" value="Nuo51_FMN-bd_sf"/>
</dbReference>
<keyword evidence="2 8" id="KW-0004">4Fe-4S</keyword>
<dbReference type="AlphaFoldDB" id="Q2LXT2"/>
<keyword evidence="8" id="KW-0472">Membrane</keyword>
<keyword evidence="5 8" id="KW-0249">Electron transport</keyword>
<comment type="subunit">
    <text evidence="8">The complex is composed of six subunits: RnfA, RnfB, RnfC, RnfD, RnfE and RnfG.</text>
</comment>
<feature type="binding site" evidence="8">
    <location>
        <position position="416"/>
    </location>
    <ligand>
        <name>[4Fe-4S] cluster</name>
        <dbReference type="ChEBI" id="CHEBI:49883"/>
        <label>2</label>
    </ligand>
</feature>
<dbReference type="InterPro" id="IPR017900">
    <property type="entry name" value="4Fe4S_Fe_S_CS"/>
</dbReference>
<dbReference type="NCBIfam" id="TIGR01945">
    <property type="entry name" value="rnfC"/>
    <property type="match status" value="1"/>
</dbReference>
<dbReference type="FunCoup" id="Q2LXT2">
    <property type="interactions" value="47"/>
</dbReference>
<keyword evidence="7 8" id="KW-0411">Iron-sulfur</keyword>
<dbReference type="DNASU" id="3882470"/>
<dbReference type="PANTHER" id="PTHR43034:SF2">
    <property type="entry name" value="ION-TRANSLOCATING OXIDOREDUCTASE COMPLEX SUBUNIT C"/>
    <property type="match status" value="1"/>
</dbReference>
<keyword evidence="8" id="KW-1003">Cell membrane</keyword>
<dbReference type="PROSITE" id="PS51379">
    <property type="entry name" value="4FE4S_FER_2"/>
    <property type="match status" value="1"/>
</dbReference>